<dbReference type="GO" id="GO:0017119">
    <property type="term" value="C:Golgi transport complex"/>
    <property type="evidence" value="ECO:0007669"/>
    <property type="project" value="InterPro"/>
</dbReference>
<dbReference type="RefSeq" id="XP_018738932.1">
    <property type="nucleotide sequence ID" value="XM_018885109.1"/>
</dbReference>
<evidence type="ECO:0000256" key="5">
    <source>
        <dbReference type="ARBA" id="ARBA00022927"/>
    </source>
</evidence>
<evidence type="ECO:0000313" key="10">
    <source>
        <dbReference type="Proteomes" id="UP000186303"/>
    </source>
</evidence>
<evidence type="ECO:0000256" key="4">
    <source>
        <dbReference type="ARBA" id="ARBA00022448"/>
    </source>
</evidence>
<dbReference type="HOGENOM" id="CLU_511979_0_0_1"/>
<dbReference type="PANTHER" id="PTHR21311">
    <property type="entry name" value="CONSERVED OLIGOMERIC GOLGI COMPLEX COMPONENT 8"/>
    <property type="match status" value="1"/>
</dbReference>
<evidence type="ECO:0000256" key="8">
    <source>
        <dbReference type="ARBA" id="ARBA00031347"/>
    </source>
</evidence>
<evidence type="ECO:0000256" key="6">
    <source>
        <dbReference type="ARBA" id="ARBA00023034"/>
    </source>
</evidence>
<keyword evidence="7" id="KW-0472">Membrane</keyword>
<comment type="similarity">
    <text evidence="2">Belongs to the COG8 family.</text>
</comment>
<dbReference type="PANTHER" id="PTHR21311:SF0">
    <property type="entry name" value="CONSERVED OLIGOMERIC GOLGI COMPLEX SUBUNIT 8"/>
    <property type="match status" value="1"/>
</dbReference>
<dbReference type="Proteomes" id="UP000186303">
    <property type="component" value="Chromosome 2"/>
</dbReference>
<evidence type="ECO:0000256" key="7">
    <source>
        <dbReference type="ARBA" id="ARBA00023136"/>
    </source>
</evidence>
<evidence type="ECO:0000256" key="3">
    <source>
        <dbReference type="ARBA" id="ARBA00020983"/>
    </source>
</evidence>
<evidence type="ECO:0000313" key="9">
    <source>
        <dbReference type="EMBL" id="SHO76989.1"/>
    </source>
</evidence>
<keyword evidence="6" id="KW-0333">Golgi apparatus</keyword>
<evidence type="ECO:0000256" key="2">
    <source>
        <dbReference type="ARBA" id="ARBA00006419"/>
    </source>
</evidence>
<organism evidence="9 10">
    <name type="scientific">Malassezia sympodialis (strain ATCC 42132)</name>
    <name type="common">Atopic eczema-associated yeast</name>
    <dbReference type="NCBI Taxonomy" id="1230383"/>
    <lineage>
        <taxon>Eukaryota</taxon>
        <taxon>Fungi</taxon>
        <taxon>Dikarya</taxon>
        <taxon>Basidiomycota</taxon>
        <taxon>Ustilaginomycotina</taxon>
        <taxon>Malasseziomycetes</taxon>
        <taxon>Malasseziales</taxon>
        <taxon>Malasseziaceae</taxon>
        <taxon>Malassezia</taxon>
    </lineage>
</organism>
<comment type="subcellular location">
    <subcellularLocation>
        <location evidence="1">Golgi apparatus membrane</location>
        <topology evidence="1">Peripheral membrane protein</topology>
    </subcellularLocation>
</comment>
<dbReference type="GO" id="GO:0006891">
    <property type="term" value="P:intra-Golgi vesicle-mediated transport"/>
    <property type="evidence" value="ECO:0007669"/>
    <property type="project" value="TreeGrafter"/>
</dbReference>
<dbReference type="InterPro" id="IPR007255">
    <property type="entry name" value="COG8"/>
</dbReference>
<gene>
    <name evidence="9" type="ORF">MSYG_1329</name>
</gene>
<dbReference type="EMBL" id="LT671822">
    <property type="protein sequence ID" value="SHO76989.1"/>
    <property type="molecule type" value="Genomic_DNA"/>
</dbReference>
<dbReference type="GO" id="GO:0000139">
    <property type="term" value="C:Golgi membrane"/>
    <property type="evidence" value="ECO:0007669"/>
    <property type="project" value="UniProtKB-SubCell"/>
</dbReference>
<proteinExistence type="inferred from homology"/>
<dbReference type="STRING" id="1230383.M5EJ07"/>
<dbReference type="Pfam" id="PF04124">
    <property type="entry name" value="Dor1"/>
    <property type="match status" value="1"/>
</dbReference>
<evidence type="ECO:0000256" key="1">
    <source>
        <dbReference type="ARBA" id="ARBA00004395"/>
    </source>
</evidence>
<keyword evidence="5" id="KW-0653">Protein transport</keyword>
<sequence>MEVDATDPAGPVDVDALTDVAIRLRLVDEGQIRLNPTYQRELMRFLHGLLTSSEETVQQQPAQQQAVAAALHHQISELCVKNTDMFVRAQTSFDEMPGVLARADQYLTSVTDSHMPRLSKAAAAFATEAQQALAIRHVVLEVKNAHREGVLDILRVSSYVRRYVSQGQYEPALQLLCHFVGVLPSAASPTSKLLREDLFHAIEYTERVLVQALCDAPIQLAQARHMASLLYRTVQIAQGPYRDTSVDLRASDVCFHMLHASMQRVRASLSLTQGILSVMDTWKELVLSTCRVALSLFVDDPVEGSQADPACGLLMGSFVTHATDLLYACLSSYLYTTTHHLPGPPSRWASVAEHLDAVHTRLCTVSDSLADVGASLALELLPYQGDPSSPLSAWDHAALALWTGALSAIDWDRHEAPPAPPKGCEAAHTVPAAILSFPTLAQGAAQLVTALNTLRHFAPRRIQKPAVQALAEHLAQHIPAPDDARTCFVDVVAPWAASALVKGVLDDSQDAQSALSACPAWVAFTHTTQGPA</sequence>
<dbReference type="VEuPathDB" id="FungiDB:MSYG_1329"/>
<dbReference type="GO" id="GO:0015031">
    <property type="term" value="P:protein transport"/>
    <property type="evidence" value="ECO:0007669"/>
    <property type="project" value="UniProtKB-KW"/>
</dbReference>
<dbReference type="AlphaFoldDB" id="M5EJ07"/>
<keyword evidence="10" id="KW-1185">Reference proteome</keyword>
<accession>M5EJ07</accession>
<protein>
    <recommendedName>
        <fullName evidence="3">Conserved oligomeric Golgi complex subunit 8</fullName>
    </recommendedName>
    <alternativeName>
        <fullName evidence="8">Component of oligomeric Golgi complex 8</fullName>
    </alternativeName>
</protein>
<name>M5EJ07_MALS4</name>
<keyword evidence="4" id="KW-0813">Transport</keyword>
<dbReference type="KEGG" id="msym:MSY001_0290"/>
<dbReference type="OrthoDB" id="1661054at2759"/>
<reference evidence="10" key="1">
    <citation type="journal article" date="2017" name="Nucleic Acids Res.">
        <title>Proteogenomics produces comprehensive and highly accurate protein-coding gene annotation in a complete genome assembly of Malassezia sympodialis.</title>
        <authorList>
            <person name="Zhu Y."/>
            <person name="Engstroem P.G."/>
            <person name="Tellgren-Roth C."/>
            <person name="Baudo C.D."/>
            <person name="Kennell J.C."/>
            <person name="Sun S."/>
            <person name="Billmyre R.B."/>
            <person name="Schroeder M.S."/>
            <person name="Andersson A."/>
            <person name="Holm T."/>
            <person name="Sigurgeirsson B."/>
            <person name="Wu G."/>
            <person name="Sankaranarayanan S.R."/>
            <person name="Siddharthan R."/>
            <person name="Sanyal K."/>
            <person name="Lundeberg J."/>
            <person name="Nystedt B."/>
            <person name="Boekhout T."/>
            <person name="Dawson T.L. Jr."/>
            <person name="Heitman J."/>
            <person name="Scheynius A."/>
            <person name="Lehtioe J."/>
        </authorList>
    </citation>
    <scope>NUCLEOTIDE SEQUENCE [LARGE SCALE GENOMIC DNA]</scope>
    <source>
        <strain evidence="10">ATCC 42132</strain>
    </source>
</reference>
<dbReference type="OMA" id="ACKNATH"/>